<protein>
    <submittedName>
        <fullName evidence="1">Uncharacterized protein</fullName>
    </submittedName>
</protein>
<reference evidence="1" key="2">
    <citation type="journal article" date="2015" name="Data Brief">
        <title>Shoot transcriptome of the giant reed, Arundo donax.</title>
        <authorList>
            <person name="Barrero R.A."/>
            <person name="Guerrero F.D."/>
            <person name="Moolhuijzen P."/>
            <person name="Goolsby J.A."/>
            <person name="Tidwell J."/>
            <person name="Bellgard S.E."/>
            <person name="Bellgard M.I."/>
        </authorList>
    </citation>
    <scope>NUCLEOTIDE SEQUENCE</scope>
    <source>
        <tissue evidence="1">Shoot tissue taken approximately 20 cm above the soil surface</tissue>
    </source>
</reference>
<dbReference type="EMBL" id="GBRH01171851">
    <property type="protein sequence ID" value="JAE26045.1"/>
    <property type="molecule type" value="Transcribed_RNA"/>
</dbReference>
<organism evidence="1">
    <name type="scientific">Arundo donax</name>
    <name type="common">Giant reed</name>
    <name type="synonym">Donax arundinaceus</name>
    <dbReference type="NCBI Taxonomy" id="35708"/>
    <lineage>
        <taxon>Eukaryota</taxon>
        <taxon>Viridiplantae</taxon>
        <taxon>Streptophyta</taxon>
        <taxon>Embryophyta</taxon>
        <taxon>Tracheophyta</taxon>
        <taxon>Spermatophyta</taxon>
        <taxon>Magnoliopsida</taxon>
        <taxon>Liliopsida</taxon>
        <taxon>Poales</taxon>
        <taxon>Poaceae</taxon>
        <taxon>PACMAD clade</taxon>
        <taxon>Arundinoideae</taxon>
        <taxon>Arundineae</taxon>
        <taxon>Arundo</taxon>
    </lineage>
</organism>
<proteinExistence type="predicted"/>
<dbReference type="AlphaFoldDB" id="A0A0A9GLQ9"/>
<sequence length="17" mass="1913">MNIAQPKQYLSLSLVHA</sequence>
<evidence type="ECO:0000313" key="1">
    <source>
        <dbReference type="EMBL" id="JAE26045.1"/>
    </source>
</evidence>
<reference evidence="1" key="1">
    <citation type="submission" date="2014-09" db="EMBL/GenBank/DDBJ databases">
        <authorList>
            <person name="Magalhaes I.L.F."/>
            <person name="Oliveira U."/>
            <person name="Santos F.R."/>
            <person name="Vidigal T.H.D.A."/>
            <person name="Brescovit A.D."/>
            <person name="Santos A.J."/>
        </authorList>
    </citation>
    <scope>NUCLEOTIDE SEQUENCE</scope>
    <source>
        <tissue evidence="1">Shoot tissue taken approximately 20 cm above the soil surface</tissue>
    </source>
</reference>
<name>A0A0A9GLQ9_ARUDO</name>
<accession>A0A0A9GLQ9</accession>